<evidence type="ECO:0000313" key="2">
    <source>
        <dbReference type="Proteomes" id="UP001054945"/>
    </source>
</evidence>
<reference evidence="1 2" key="1">
    <citation type="submission" date="2021-06" db="EMBL/GenBank/DDBJ databases">
        <title>Caerostris extrusa draft genome.</title>
        <authorList>
            <person name="Kono N."/>
            <person name="Arakawa K."/>
        </authorList>
    </citation>
    <scope>NUCLEOTIDE SEQUENCE [LARGE SCALE GENOMIC DNA]</scope>
</reference>
<accession>A0AAV4XTB1</accession>
<gene>
    <name evidence="1" type="ORF">CEXT_627761</name>
</gene>
<comment type="caution">
    <text evidence="1">The sequence shown here is derived from an EMBL/GenBank/DDBJ whole genome shotgun (WGS) entry which is preliminary data.</text>
</comment>
<evidence type="ECO:0000313" key="1">
    <source>
        <dbReference type="EMBL" id="GIY98276.1"/>
    </source>
</evidence>
<protein>
    <submittedName>
        <fullName evidence="1">Uncharacterized protein</fullName>
    </submittedName>
</protein>
<proteinExistence type="predicted"/>
<keyword evidence="2" id="KW-1185">Reference proteome</keyword>
<organism evidence="1 2">
    <name type="scientific">Caerostris extrusa</name>
    <name type="common">Bark spider</name>
    <name type="synonym">Caerostris bankana</name>
    <dbReference type="NCBI Taxonomy" id="172846"/>
    <lineage>
        <taxon>Eukaryota</taxon>
        <taxon>Metazoa</taxon>
        <taxon>Ecdysozoa</taxon>
        <taxon>Arthropoda</taxon>
        <taxon>Chelicerata</taxon>
        <taxon>Arachnida</taxon>
        <taxon>Araneae</taxon>
        <taxon>Araneomorphae</taxon>
        <taxon>Entelegynae</taxon>
        <taxon>Araneoidea</taxon>
        <taxon>Araneidae</taxon>
        <taxon>Caerostris</taxon>
    </lineage>
</organism>
<dbReference type="AlphaFoldDB" id="A0AAV4XTB1"/>
<dbReference type="EMBL" id="BPLR01018275">
    <property type="protein sequence ID" value="GIY98276.1"/>
    <property type="molecule type" value="Genomic_DNA"/>
</dbReference>
<sequence>MQDAAQFRALWISRKRMIVGITNVEKWKVSGDCRNVPRVGTTNETVEIETGRECLTREIWKNSHSNRWQLIREELVKQASGSSVSPNTTRVQILIGSQCIMKPYLT</sequence>
<name>A0AAV4XTB1_CAEEX</name>
<dbReference type="Proteomes" id="UP001054945">
    <property type="component" value="Unassembled WGS sequence"/>
</dbReference>